<sequence length="292" mass="31746">MSMCMDVTFIMSMCMHVIFIMSMCMDVTFIMSMCMDAIFIMFMCMDAIFIMSMCMDAIFIMSMCMDAINLSLGSQPLTNYAPDEIGLDIGPEQRLPSNSNTIRIRSHISGMGVRGKHGGSRTSLSSLGSDDSSTSSSIHPFTPGTSGWHGHLAERRLTIGSKDSYTFNDLVRTYDNGGLRFAISVPEVEYTTKGAGAEEVRAARHSCGLGGDRRASGSLINMCTFGVKSPPKATMKNGSSPTITLEGVSIPLKDSPTRPIALKVELIYDSSDIAYGAFVSDALKLEEIYKVF</sequence>
<reference evidence="3 4" key="1">
    <citation type="submission" date="2020-04" db="EMBL/GenBank/DDBJ databases">
        <title>Perkinsus chesapeaki whole genome sequence.</title>
        <authorList>
            <person name="Bogema D.R."/>
        </authorList>
    </citation>
    <scope>NUCLEOTIDE SEQUENCE [LARGE SCALE GENOMIC DNA]</scope>
    <source>
        <strain evidence="3">ATCC PRA-425</strain>
    </source>
</reference>
<dbReference type="EMBL" id="JAAPAO010000199">
    <property type="protein sequence ID" value="KAF4667988.1"/>
    <property type="molecule type" value="Genomic_DNA"/>
</dbReference>
<proteinExistence type="predicted"/>
<name>A0A7J6M8U8_PERCH</name>
<gene>
    <name evidence="3" type="ORF">FOL47_003215</name>
</gene>
<comment type="caution">
    <text evidence="3">The sequence shown here is derived from an EMBL/GenBank/DDBJ whole genome shotgun (WGS) entry which is preliminary data.</text>
</comment>
<evidence type="ECO:0000313" key="4">
    <source>
        <dbReference type="Proteomes" id="UP000591131"/>
    </source>
</evidence>
<feature type="compositionally biased region" description="Low complexity" evidence="1">
    <location>
        <begin position="120"/>
        <end position="137"/>
    </location>
</feature>
<feature type="transmembrane region" description="Helical" evidence="2">
    <location>
        <begin position="7"/>
        <end position="31"/>
    </location>
</feature>
<keyword evidence="2" id="KW-0472">Membrane</keyword>
<keyword evidence="4" id="KW-1185">Reference proteome</keyword>
<evidence type="ECO:0000256" key="2">
    <source>
        <dbReference type="SAM" id="Phobius"/>
    </source>
</evidence>
<keyword evidence="2" id="KW-1133">Transmembrane helix</keyword>
<feature type="transmembrane region" description="Helical" evidence="2">
    <location>
        <begin position="37"/>
        <end position="61"/>
    </location>
</feature>
<feature type="region of interest" description="Disordered" evidence="1">
    <location>
        <begin position="110"/>
        <end position="147"/>
    </location>
</feature>
<evidence type="ECO:0000256" key="1">
    <source>
        <dbReference type="SAM" id="MobiDB-lite"/>
    </source>
</evidence>
<dbReference type="Proteomes" id="UP000591131">
    <property type="component" value="Unassembled WGS sequence"/>
</dbReference>
<protein>
    <submittedName>
        <fullName evidence="3">Uncharacterized protein</fullName>
    </submittedName>
</protein>
<organism evidence="3 4">
    <name type="scientific">Perkinsus chesapeaki</name>
    <name type="common">Clam parasite</name>
    <name type="synonym">Perkinsus andrewsi</name>
    <dbReference type="NCBI Taxonomy" id="330153"/>
    <lineage>
        <taxon>Eukaryota</taxon>
        <taxon>Sar</taxon>
        <taxon>Alveolata</taxon>
        <taxon>Perkinsozoa</taxon>
        <taxon>Perkinsea</taxon>
        <taxon>Perkinsida</taxon>
        <taxon>Perkinsidae</taxon>
        <taxon>Perkinsus</taxon>
    </lineage>
</organism>
<evidence type="ECO:0000313" key="3">
    <source>
        <dbReference type="EMBL" id="KAF4667988.1"/>
    </source>
</evidence>
<keyword evidence="2" id="KW-0812">Transmembrane</keyword>
<accession>A0A7J6M8U8</accession>
<dbReference type="AlphaFoldDB" id="A0A7J6M8U8"/>